<dbReference type="AlphaFoldDB" id="A0ABD5D8X9"/>
<name>A0ABD5D8X9_ACIBA</name>
<accession>A0ABD5D8X9</accession>
<gene>
    <name evidence="1" type="ORF">FPK87_14420</name>
</gene>
<reference evidence="1" key="1">
    <citation type="submission" date="2019-07" db="EMBL/GenBank/DDBJ databases">
        <title>Biological characteristics of mucoid Acinetobacter baumannii from a general hospital in China.</title>
        <authorList>
            <person name="Hua X."/>
            <person name="Yu Y."/>
        </authorList>
    </citation>
    <scope>NUCLEOTIDE SEQUENCE [LARGE SCALE GENOMIC DNA]</scope>
    <source>
        <strain evidence="1">N41</strain>
    </source>
</reference>
<dbReference type="RefSeq" id="WP_004716508.1">
    <property type="nucleotide sequence ID" value="NZ_CP087336.1"/>
</dbReference>
<proteinExistence type="predicted"/>
<evidence type="ECO:0000313" key="1">
    <source>
        <dbReference type="EMBL" id="MDR8261649.1"/>
    </source>
</evidence>
<sequence>MSSRLTEQEAVAYLKDAFNEVGCEIELDDFDNSILLTITGCSTVQIDRKRFSKRKRLEETVALLKRSLAES</sequence>
<comment type="caution">
    <text evidence="1">The sequence shown here is derived from an EMBL/GenBank/DDBJ whole genome shotgun (WGS) entry which is preliminary data.</text>
</comment>
<organism evidence="1">
    <name type="scientific">Acinetobacter baumannii</name>
    <dbReference type="NCBI Taxonomy" id="470"/>
    <lineage>
        <taxon>Bacteria</taxon>
        <taxon>Pseudomonadati</taxon>
        <taxon>Pseudomonadota</taxon>
        <taxon>Gammaproteobacteria</taxon>
        <taxon>Moraxellales</taxon>
        <taxon>Moraxellaceae</taxon>
        <taxon>Acinetobacter</taxon>
        <taxon>Acinetobacter calcoaceticus/baumannii complex</taxon>
    </lineage>
</organism>
<dbReference type="EMBL" id="VMBB01000021">
    <property type="protein sequence ID" value="MDR8261649.1"/>
    <property type="molecule type" value="Genomic_DNA"/>
</dbReference>
<protein>
    <submittedName>
        <fullName evidence="1">Uncharacterized protein</fullName>
    </submittedName>
</protein>